<evidence type="ECO:0000313" key="4">
    <source>
        <dbReference type="Proteomes" id="UP000053599"/>
    </source>
</evidence>
<sequence length="386" mass="41981">MLQPVVPAWKRLGLKLKYANEKPESIVESKPNGVGSTNQRAETTASAKEPLNSDGPPKKKRKVTSGVENHVSADSEHSVPSDGHASAMNGRSKRPKKRVSFAADAESAPESSAASAQNGNHSEDPTTSKPKRAKKKAKSGSKLHIAKTNPALEYLDQFHRAHASWKFNKNKETWLLKHMFSERDIPGTYNLALAKYIHGLKGSGARDRLKAQCLELLKKGADHDRKNGSKDDEQDLQDENFLPLLKEDLENDPEATEPPAENQEDNKDYLSWIRQQSRPRLLLRSLGLDPEALQSSPSTSTLHNSPHTSGNGGLNGAKEANVRSKNRKNRTTVVEYSSSSSSSSSESESESDNDVEGANASKAEETTSSSGSDDSDSGDEPSTDSD</sequence>
<proteinExistence type="predicted"/>
<dbReference type="Pfam" id="PF10180">
    <property type="entry name" value="WKF"/>
    <property type="match status" value="1"/>
</dbReference>
<feature type="compositionally biased region" description="Polar residues" evidence="1">
    <location>
        <begin position="34"/>
        <end position="46"/>
    </location>
</feature>
<accession>A0A0D1X4W6</accession>
<feature type="domain" description="WKF" evidence="2">
    <location>
        <begin position="153"/>
        <end position="215"/>
    </location>
</feature>
<evidence type="ECO:0000256" key="1">
    <source>
        <dbReference type="SAM" id="MobiDB-lite"/>
    </source>
</evidence>
<feature type="compositionally biased region" description="Low complexity" evidence="1">
    <location>
        <begin position="100"/>
        <end position="116"/>
    </location>
</feature>
<evidence type="ECO:0000259" key="2">
    <source>
        <dbReference type="Pfam" id="PF10180"/>
    </source>
</evidence>
<feature type="compositionally biased region" description="Polar residues" evidence="1">
    <location>
        <begin position="293"/>
        <end position="309"/>
    </location>
</feature>
<dbReference type="EMBL" id="KN846952">
    <property type="protein sequence ID" value="KIV82701.1"/>
    <property type="molecule type" value="Genomic_DNA"/>
</dbReference>
<protein>
    <recommendedName>
        <fullName evidence="2">WKF domain-containing protein</fullName>
    </recommendedName>
</protein>
<feature type="compositionally biased region" description="Low complexity" evidence="1">
    <location>
        <begin position="337"/>
        <end position="346"/>
    </location>
</feature>
<dbReference type="AlphaFoldDB" id="A0A0D1X4W6"/>
<feature type="compositionally biased region" description="Basic and acidic residues" evidence="1">
    <location>
        <begin position="18"/>
        <end position="27"/>
    </location>
</feature>
<feature type="compositionally biased region" description="Acidic residues" evidence="1">
    <location>
        <begin position="373"/>
        <end position="386"/>
    </location>
</feature>
<dbReference type="HOGENOM" id="CLU_045013_0_0_1"/>
<dbReference type="OrthoDB" id="10261563at2759"/>
<organism evidence="3 4">
    <name type="scientific">Exophiala sideris</name>
    <dbReference type="NCBI Taxonomy" id="1016849"/>
    <lineage>
        <taxon>Eukaryota</taxon>
        <taxon>Fungi</taxon>
        <taxon>Dikarya</taxon>
        <taxon>Ascomycota</taxon>
        <taxon>Pezizomycotina</taxon>
        <taxon>Eurotiomycetes</taxon>
        <taxon>Chaetothyriomycetidae</taxon>
        <taxon>Chaetothyriales</taxon>
        <taxon>Herpotrichiellaceae</taxon>
        <taxon>Exophiala</taxon>
    </lineage>
</organism>
<feature type="region of interest" description="Disordered" evidence="1">
    <location>
        <begin position="291"/>
        <end position="386"/>
    </location>
</feature>
<feature type="compositionally biased region" description="Basic residues" evidence="1">
    <location>
        <begin position="129"/>
        <end position="145"/>
    </location>
</feature>
<dbReference type="PANTHER" id="PTHR22306:SF2">
    <property type="entry name" value="CHROMOSOME 7 OPEN READING FRAME 50"/>
    <property type="match status" value="1"/>
</dbReference>
<evidence type="ECO:0000313" key="3">
    <source>
        <dbReference type="EMBL" id="KIV82701.1"/>
    </source>
</evidence>
<gene>
    <name evidence="3" type="ORF">PV11_04791</name>
</gene>
<feature type="region of interest" description="Disordered" evidence="1">
    <location>
        <begin position="17"/>
        <end position="146"/>
    </location>
</feature>
<reference evidence="3 4" key="1">
    <citation type="submission" date="2015-01" db="EMBL/GenBank/DDBJ databases">
        <title>The Genome Sequence of Exophiala sideris CBS121828.</title>
        <authorList>
            <consortium name="The Broad Institute Genomics Platform"/>
            <person name="Cuomo C."/>
            <person name="de Hoog S."/>
            <person name="Gorbushina A."/>
            <person name="Stielow B."/>
            <person name="Teixiera M."/>
            <person name="Abouelleil A."/>
            <person name="Chapman S.B."/>
            <person name="Priest M."/>
            <person name="Young S.K."/>
            <person name="Wortman J."/>
            <person name="Nusbaum C."/>
            <person name="Birren B."/>
        </authorList>
    </citation>
    <scope>NUCLEOTIDE SEQUENCE [LARGE SCALE GENOMIC DNA]</scope>
    <source>
        <strain evidence="3 4">CBS 121828</strain>
    </source>
</reference>
<dbReference type="PANTHER" id="PTHR22306">
    <property type="entry name" value="CHROMOSOME 7 OPEN READING FRAME 50"/>
    <property type="match status" value="1"/>
</dbReference>
<dbReference type="Proteomes" id="UP000053599">
    <property type="component" value="Unassembled WGS sequence"/>
</dbReference>
<dbReference type="STRING" id="1016849.A0A0D1X4W6"/>
<dbReference type="InterPro" id="IPR019327">
    <property type="entry name" value="WKF"/>
</dbReference>
<name>A0A0D1X4W6_9EURO</name>